<gene>
    <name evidence="2" type="ORF">PSON_ATCC_30995.1.T0270133</name>
</gene>
<keyword evidence="1" id="KW-0812">Transmembrane</keyword>
<dbReference type="Proteomes" id="UP000692954">
    <property type="component" value="Unassembled WGS sequence"/>
</dbReference>
<accession>A0A8S1M667</accession>
<feature type="transmembrane region" description="Helical" evidence="1">
    <location>
        <begin position="77"/>
        <end position="95"/>
    </location>
</feature>
<dbReference type="OrthoDB" id="304552at2759"/>
<keyword evidence="3" id="KW-1185">Reference proteome</keyword>
<evidence type="ECO:0000313" key="2">
    <source>
        <dbReference type="EMBL" id="CAD8070714.1"/>
    </source>
</evidence>
<comment type="caution">
    <text evidence="2">The sequence shown here is derived from an EMBL/GenBank/DDBJ whole genome shotgun (WGS) entry which is preliminary data.</text>
</comment>
<evidence type="ECO:0000256" key="1">
    <source>
        <dbReference type="SAM" id="Phobius"/>
    </source>
</evidence>
<name>A0A8S1M667_9CILI</name>
<dbReference type="EMBL" id="CAJJDN010000027">
    <property type="protein sequence ID" value="CAD8070714.1"/>
    <property type="molecule type" value="Genomic_DNA"/>
</dbReference>
<keyword evidence="1" id="KW-1133">Transmembrane helix</keyword>
<sequence length="221" mass="26632">MDNYFTIISLLGLRNQNLPPFREARLKRYRSIKKMVELIETAGWTQPKIPFNAFCLSSQDPEWEDDMTYPVIEYNKFGYQAVAFGINLFLYAYNYNVITQNIRFRTFRYLFPVVQCVIFGKIYFEYKSELTKVNLFDEYVQLRAQELVKENEFLLEHEDIKRFVWWYEDYKETLCRVHRQANDHAATDFKDSELILQDFIRRYTNPNAARPLSIQEKGVLF</sequence>
<dbReference type="AlphaFoldDB" id="A0A8S1M667"/>
<evidence type="ECO:0000313" key="3">
    <source>
        <dbReference type="Proteomes" id="UP000692954"/>
    </source>
</evidence>
<organism evidence="2 3">
    <name type="scientific">Paramecium sonneborni</name>
    <dbReference type="NCBI Taxonomy" id="65129"/>
    <lineage>
        <taxon>Eukaryota</taxon>
        <taxon>Sar</taxon>
        <taxon>Alveolata</taxon>
        <taxon>Ciliophora</taxon>
        <taxon>Intramacronucleata</taxon>
        <taxon>Oligohymenophorea</taxon>
        <taxon>Peniculida</taxon>
        <taxon>Parameciidae</taxon>
        <taxon>Paramecium</taxon>
    </lineage>
</organism>
<protein>
    <submittedName>
        <fullName evidence="2">Uncharacterized protein</fullName>
    </submittedName>
</protein>
<keyword evidence="1" id="KW-0472">Membrane</keyword>
<reference evidence="2" key="1">
    <citation type="submission" date="2021-01" db="EMBL/GenBank/DDBJ databases">
        <authorList>
            <consortium name="Genoscope - CEA"/>
            <person name="William W."/>
        </authorList>
    </citation>
    <scope>NUCLEOTIDE SEQUENCE</scope>
</reference>
<proteinExistence type="predicted"/>